<dbReference type="PROSITE" id="PS50004">
    <property type="entry name" value="C2"/>
    <property type="match status" value="1"/>
</dbReference>
<organism evidence="4 5">
    <name type="scientific">Hydatigena taeniaeformis</name>
    <name type="common">Feline tapeworm</name>
    <name type="synonym">Taenia taeniaeformis</name>
    <dbReference type="NCBI Taxonomy" id="6205"/>
    <lineage>
        <taxon>Eukaryota</taxon>
        <taxon>Metazoa</taxon>
        <taxon>Spiralia</taxon>
        <taxon>Lophotrochozoa</taxon>
        <taxon>Platyhelminthes</taxon>
        <taxon>Cestoda</taxon>
        <taxon>Eucestoda</taxon>
        <taxon>Cyclophyllidea</taxon>
        <taxon>Taeniidae</taxon>
        <taxon>Hydatigera</taxon>
    </lineage>
</organism>
<dbReference type="Proteomes" id="UP000274429">
    <property type="component" value="Unassembled WGS sequence"/>
</dbReference>
<dbReference type="GO" id="GO:0046928">
    <property type="term" value="P:regulation of neurotransmitter secretion"/>
    <property type="evidence" value="ECO:0007669"/>
    <property type="project" value="TreeGrafter"/>
</dbReference>
<evidence type="ECO:0000256" key="2">
    <source>
        <dbReference type="ARBA" id="ARBA00022837"/>
    </source>
</evidence>
<name>A0A3P7FJX9_HYDTA</name>
<dbReference type="InterPro" id="IPR035892">
    <property type="entry name" value="C2_domain_sf"/>
</dbReference>
<dbReference type="EMBL" id="UYWX01023799">
    <property type="protein sequence ID" value="VDM36351.1"/>
    <property type="molecule type" value="Genomic_DNA"/>
</dbReference>
<proteinExistence type="predicted"/>
<dbReference type="Pfam" id="PF00168">
    <property type="entry name" value="C2"/>
    <property type="match status" value="1"/>
</dbReference>
<evidence type="ECO:0000256" key="1">
    <source>
        <dbReference type="ARBA" id="ARBA00022723"/>
    </source>
</evidence>
<sequence>MANKETNGKCDPYCLLELINMRAQTHTARKTFNPTWQKVFVFPVTDIHSVLYITVKDDEKSKCEFLGRVAIPLMKVRNHERSWYALKNADLTERSRGSLLLEFFFVYNHFKAAWRTLNPAEAWLKHPVRPQKYKKLSADYKNPYMVPLGMIVGILASRKTSKNPYLLDVVSSAKVAAGVGASTLGPVVNHEKYIGLQSSQQSEEDPTLASPKVSFEYDSDVFINNELLHSLKQEVGL</sequence>
<dbReference type="AlphaFoldDB" id="A0A3P7FJX9"/>
<dbReference type="InterPro" id="IPR000008">
    <property type="entry name" value="C2_dom"/>
</dbReference>
<dbReference type="SMART" id="SM00239">
    <property type="entry name" value="C2"/>
    <property type="match status" value="1"/>
</dbReference>
<keyword evidence="1" id="KW-0479">Metal-binding</keyword>
<evidence type="ECO:0000259" key="3">
    <source>
        <dbReference type="PROSITE" id="PS50004"/>
    </source>
</evidence>
<protein>
    <recommendedName>
        <fullName evidence="3">C2 domain-containing protein</fullName>
    </recommendedName>
</protein>
<dbReference type="PANTHER" id="PTHR45911">
    <property type="entry name" value="C2 DOMAIN-CONTAINING PROTEIN"/>
    <property type="match status" value="1"/>
</dbReference>
<evidence type="ECO:0000313" key="5">
    <source>
        <dbReference type="Proteomes" id="UP000274429"/>
    </source>
</evidence>
<dbReference type="OrthoDB" id="5973539at2759"/>
<evidence type="ECO:0000313" key="4">
    <source>
        <dbReference type="EMBL" id="VDM36351.1"/>
    </source>
</evidence>
<dbReference type="GO" id="GO:0005509">
    <property type="term" value="F:calcium ion binding"/>
    <property type="evidence" value="ECO:0007669"/>
    <property type="project" value="TreeGrafter"/>
</dbReference>
<dbReference type="Gene3D" id="2.60.40.150">
    <property type="entry name" value="C2 domain"/>
    <property type="match status" value="1"/>
</dbReference>
<dbReference type="PANTHER" id="PTHR45911:SF4">
    <property type="entry name" value="MULTIPLE C2 AND TRANSMEMBRANE DOMAIN-CONTAINING PROTEIN"/>
    <property type="match status" value="1"/>
</dbReference>
<feature type="domain" description="C2" evidence="3">
    <location>
        <begin position="1"/>
        <end position="86"/>
    </location>
</feature>
<gene>
    <name evidence="4" type="ORF">TTAC_LOCUS11371</name>
</gene>
<reference evidence="4 5" key="1">
    <citation type="submission" date="2018-11" db="EMBL/GenBank/DDBJ databases">
        <authorList>
            <consortium name="Pathogen Informatics"/>
        </authorList>
    </citation>
    <scope>NUCLEOTIDE SEQUENCE [LARGE SCALE GENOMIC DNA]</scope>
</reference>
<keyword evidence="5" id="KW-1185">Reference proteome</keyword>
<keyword evidence="2" id="KW-0106">Calcium</keyword>
<accession>A0A3P7FJX9</accession>
<dbReference type="GO" id="GO:0030672">
    <property type="term" value="C:synaptic vesicle membrane"/>
    <property type="evidence" value="ECO:0007669"/>
    <property type="project" value="TreeGrafter"/>
</dbReference>
<dbReference type="SUPFAM" id="SSF49562">
    <property type="entry name" value="C2 domain (Calcium/lipid-binding domain, CaLB)"/>
    <property type="match status" value="1"/>
</dbReference>